<dbReference type="STRING" id="1184151.AW736_23800"/>
<proteinExistence type="predicted"/>
<comment type="caution">
    <text evidence="2">The sequence shown here is derived from an EMBL/GenBank/DDBJ whole genome shotgun (WGS) entry which is preliminary data.</text>
</comment>
<sequence length="106" mass="12187">MSSDFASVPSAEPPHYDSLIAELNHLLETARRTSTRAINAVMTATYWKIGRCIVEYEQKGARRAAYGEELLERLAREVVSVKLRRFTKAHSRRRKVICCFCWLVLS</sequence>
<accession>A0A178ICE0</accession>
<evidence type="ECO:0000259" key="1">
    <source>
        <dbReference type="Pfam" id="PF17761"/>
    </source>
</evidence>
<dbReference type="InterPro" id="IPR041527">
    <property type="entry name" value="YhcG_N"/>
</dbReference>
<dbReference type="PANTHER" id="PTHR30547">
    <property type="entry name" value="UNCHARACTERIZED PROTEIN YHCG-RELATED"/>
    <property type="match status" value="1"/>
</dbReference>
<dbReference type="InterPro" id="IPR053148">
    <property type="entry name" value="PD-DEXK-like_domain"/>
</dbReference>
<dbReference type="PANTHER" id="PTHR30547:SF5">
    <property type="entry name" value="NUCLEASE YHCG-RELATED"/>
    <property type="match status" value="1"/>
</dbReference>
<organism evidence="2 3">
    <name type="scientific">Termitidicoccus mucosus</name>
    <dbReference type="NCBI Taxonomy" id="1184151"/>
    <lineage>
        <taxon>Bacteria</taxon>
        <taxon>Pseudomonadati</taxon>
        <taxon>Verrucomicrobiota</taxon>
        <taxon>Opitutia</taxon>
        <taxon>Opitutales</taxon>
        <taxon>Opitutaceae</taxon>
        <taxon>Termitidicoccus</taxon>
    </lineage>
</organism>
<dbReference type="Pfam" id="PF17761">
    <property type="entry name" value="DUF1016_N"/>
    <property type="match status" value="1"/>
</dbReference>
<keyword evidence="3" id="KW-1185">Reference proteome</keyword>
<dbReference type="AlphaFoldDB" id="A0A178ICE0"/>
<dbReference type="EMBL" id="LRRQ01000175">
    <property type="protein sequence ID" value="OAM87281.1"/>
    <property type="molecule type" value="Genomic_DNA"/>
</dbReference>
<dbReference type="Proteomes" id="UP000078486">
    <property type="component" value="Unassembled WGS sequence"/>
</dbReference>
<evidence type="ECO:0000313" key="3">
    <source>
        <dbReference type="Proteomes" id="UP000078486"/>
    </source>
</evidence>
<gene>
    <name evidence="2" type="ORF">AW736_23800</name>
</gene>
<protein>
    <recommendedName>
        <fullName evidence="1">YhcG N-terminal domain-containing protein</fullName>
    </recommendedName>
</protein>
<dbReference type="OrthoDB" id="9801263at2"/>
<reference evidence="2 3" key="1">
    <citation type="submission" date="2016-01" db="EMBL/GenBank/DDBJ databases">
        <title>High potential of lignocellulose degradation of a new Verrucomicrobia species.</title>
        <authorList>
            <person name="Wang Y."/>
            <person name="Shi Y."/>
            <person name="Qiu Z."/>
            <person name="Liu S."/>
            <person name="Yang H."/>
        </authorList>
    </citation>
    <scope>NUCLEOTIDE SEQUENCE [LARGE SCALE GENOMIC DNA]</scope>
    <source>
        <strain evidence="2 3">TSB47</strain>
    </source>
</reference>
<name>A0A178ICE0_9BACT</name>
<dbReference type="RefSeq" id="WP_084442651.1">
    <property type="nucleotide sequence ID" value="NZ_CP109796.1"/>
</dbReference>
<feature type="domain" description="YhcG N-terminal" evidence="1">
    <location>
        <begin position="23"/>
        <end position="80"/>
    </location>
</feature>
<evidence type="ECO:0000313" key="2">
    <source>
        <dbReference type="EMBL" id="OAM87281.1"/>
    </source>
</evidence>